<dbReference type="GO" id="GO:0006281">
    <property type="term" value="P:DNA repair"/>
    <property type="evidence" value="ECO:0007669"/>
    <property type="project" value="TreeGrafter"/>
</dbReference>
<evidence type="ECO:0000256" key="2">
    <source>
        <dbReference type="ARBA" id="ARBA00022771"/>
    </source>
</evidence>
<feature type="domain" description="RanBP2-type" evidence="4">
    <location>
        <begin position="211"/>
        <end position="230"/>
    </location>
</feature>
<dbReference type="GO" id="GO:0005634">
    <property type="term" value="C:nucleus"/>
    <property type="evidence" value="ECO:0007669"/>
    <property type="project" value="TreeGrafter"/>
</dbReference>
<gene>
    <name evidence="5" type="ORF">PNEJI1_002525</name>
</gene>
<comment type="caution">
    <text evidence="5">The sequence shown here is derived from an EMBL/GenBank/DDBJ whole genome shotgun (WGS) entry which is preliminary data.</text>
</comment>
<sequence length="235" mass="27294">MTLIETFSSISPINKCICLKSKERNQDAFKLLKEIELFTKPIMSSRGWKVGLNINKGSKICIRLRTCNDENTFYPLDYLIEIILVHNVLIMKSFMENLLNKLNSEFNQLLSSKYYEKDAYSKSSKLDKGLNIFTNCNGLRLGGNGNTENKSLRDLIRDVVFICFKYKQKKIFESESFQSNMVSENQWSCSLCTFKNNEKRSNVSEFLNEKWKCSACLCVNQKNQYSCEFCNTIRA</sequence>
<name>L0PGY3_PNEJI</name>
<dbReference type="STRING" id="1209962.L0PGY3"/>
<dbReference type="GO" id="GO:0008237">
    <property type="term" value="F:metallopeptidase activity"/>
    <property type="evidence" value="ECO:0007669"/>
    <property type="project" value="TreeGrafter"/>
</dbReference>
<accession>L0PGY3</accession>
<dbReference type="InParanoid" id="L0PGY3"/>
<keyword evidence="3" id="KW-0862">Zinc</keyword>
<dbReference type="InterPro" id="IPR013536">
    <property type="entry name" value="WLM_dom"/>
</dbReference>
<protein>
    <recommendedName>
        <fullName evidence="4">RanBP2-type domain-containing protein</fullName>
    </recommendedName>
</protein>
<organism evidence="6">
    <name type="scientific">Pneumocystis jirovecii</name>
    <name type="common">Human pneumocystis pneumonia agent</name>
    <dbReference type="NCBI Taxonomy" id="42068"/>
    <lineage>
        <taxon>Eukaryota</taxon>
        <taxon>Fungi</taxon>
        <taxon>Dikarya</taxon>
        <taxon>Ascomycota</taxon>
        <taxon>Taphrinomycotina</taxon>
        <taxon>Pneumocystomycetes</taxon>
        <taxon>Pneumocystaceae</taxon>
        <taxon>Pneumocystis</taxon>
    </lineage>
</organism>
<dbReference type="PROSITE" id="PS01358">
    <property type="entry name" value="ZF_RANBP2_1"/>
    <property type="match status" value="1"/>
</dbReference>
<keyword evidence="1" id="KW-0479">Metal-binding</keyword>
<dbReference type="Pfam" id="PF08325">
    <property type="entry name" value="WLM"/>
    <property type="match status" value="1"/>
</dbReference>
<dbReference type="VEuPathDB" id="FungiDB:PNEJI1_002525"/>
<dbReference type="InterPro" id="IPR001876">
    <property type="entry name" value="Znf_RanBP2"/>
</dbReference>
<keyword evidence="2" id="KW-0863">Zinc-finger</keyword>
<evidence type="ECO:0000313" key="5">
    <source>
        <dbReference type="EMBL" id="CCJ31507.1"/>
    </source>
</evidence>
<dbReference type="EMBL" id="CAKM01000336">
    <property type="protein sequence ID" value="CCJ31507.1"/>
    <property type="molecule type" value="Genomic_DNA"/>
</dbReference>
<evidence type="ECO:0000313" key="6">
    <source>
        <dbReference type="Proteomes" id="UP000010422"/>
    </source>
</evidence>
<evidence type="ECO:0000256" key="1">
    <source>
        <dbReference type="ARBA" id="ARBA00022723"/>
    </source>
</evidence>
<dbReference type="AlphaFoldDB" id="L0PGY3"/>
<evidence type="ECO:0000259" key="4">
    <source>
        <dbReference type="PROSITE" id="PS01358"/>
    </source>
</evidence>
<dbReference type="PANTHER" id="PTHR46622:SF1">
    <property type="entry name" value="DNA-DEPENDENT METALLOPROTEASE WSS1"/>
    <property type="match status" value="1"/>
</dbReference>
<evidence type="ECO:0000256" key="3">
    <source>
        <dbReference type="ARBA" id="ARBA00022833"/>
    </source>
</evidence>
<proteinExistence type="predicted"/>
<dbReference type="Proteomes" id="UP000010422">
    <property type="component" value="Unassembled WGS sequence"/>
</dbReference>
<dbReference type="InterPro" id="IPR053000">
    <property type="entry name" value="WSS1-like_metalloprotease"/>
</dbReference>
<dbReference type="GO" id="GO:0008270">
    <property type="term" value="F:zinc ion binding"/>
    <property type="evidence" value="ECO:0007669"/>
    <property type="project" value="UniProtKB-KW"/>
</dbReference>
<dbReference type="PANTHER" id="PTHR46622">
    <property type="entry name" value="DNA-DEPENDENT METALLOPROTEASE WSS1"/>
    <property type="match status" value="1"/>
</dbReference>
<reference evidence="5 6" key="1">
    <citation type="journal article" date="2012" name="MBio">
        <title>De novo assembly of the Pneumocystis jirovecii genome from a single bronchoalveolar lavage fluid specimen from a patient.</title>
        <authorList>
            <person name="Cisse O.H."/>
            <person name="Pagni M."/>
            <person name="Hauser P.M."/>
        </authorList>
    </citation>
    <scope>NUCLEOTIDE SEQUENCE [LARGE SCALE GENOMIC DNA]</scope>
    <source>
        <strain evidence="5 6">SE8</strain>
    </source>
</reference>